<dbReference type="AlphaFoldDB" id="A0A1H6MU06"/>
<dbReference type="STRING" id="173990.SAMN05660691_02785"/>
<dbReference type="NCBIfam" id="TIGR00035">
    <property type="entry name" value="asp_race"/>
    <property type="match status" value="1"/>
</dbReference>
<dbReference type="PANTHER" id="PTHR21198">
    <property type="entry name" value="GLUTAMATE RACEMASE"/>
    <property type="match status" value="1"/>
</dbReference>
<dbReference type="InterPro" id="IPR015942">
    <property type="entry name" value="Asp/Glu/hydantoin_racemase"/>
</dbReference>
<evidence type="ECO:0000313" key="4">
    <source>
        <dbReference type="Proteomes" id="UP000199371"/>
    </source>
</evidence>
<protein>
    <submittedName>
        <fullName evidence="3">Aspartate racemase</fullName>
    </submittedName>
</protein>
<reference evidence="4" key="1">
    <citation type="submission" date="2016-10" db="EMBL/GenBank/DDBJ databases">
        <authorList>
            <person name="Varghese N."/>
            <person name="Submissions S."/>
        </authorList>
    </citation>
    <scope>NUCLEOTIDE SEQUENCE [LARGE SCALE GENOMIC DNA]</scope>
    <source>
        <strain evidence="4">DSM 17616</strain>
    </source>
</reference>
<dbReference type="GO" id="GO:0047661">
    <property type="term" value="F:amino-acid racemase activity"/>
    <property type="evidence" value="ECO:0007669"/>
    <property type="project" value="InterPro"/>
</dbReference>
<dbReference type="SUPFAM" id="SSF53681">
    <property type="entry name" value="Aspartate/glutamate racemase"/>
    <property type="match status" value="2"/>
</dbReference>
<evidence type="ECO:0000313" key="3">
    <source>
        <dbReference type="EMBL" id="SEI01243.1"/>
    </source>
</evidence>
<dbReference type="EMBL" id="FNXF01000011">
    <property type="protein sequence ID" value="SEI01243.1"/>
    <property type="molecule type" value="Genomic_DNA"/>
</dbReference>
<organism evidence="3 4">
    <name type="scientific">Rheinheimera pacifica</name>
    <dbReference type="NCBI Taxonomy" id="173990"/>
    <lineage>
        <taxon>Bacteria</taxon>
        <taxon>Pseudomonadati</taxon>
        <taxon>Pseudomonadota</taxon>
        <taxon>Gammaproteobacteria</taxon>
        <taxon>Chromatiales</taxon>
        <taxon>Chromatiaceae</taxon>
        <taxon>Rheinheimera</taxon>
    </lineage>
</organism>
<name>A0A1H6MU06_9GAMM</name>
<keyword evidence="4" id="KW-1185">Reference proteome</keyword>
<dbReference type="RefSeq" id="WP_092794492.1">
    <property type="nucleotide sequence ID" value="NZ_FNXF01000011.1"/>
</dbReference>
<dbReference type="InterPro" id="IPR001920">
    <property type="entry name" value="Asp/Glu_race"/>
</dbReference>
<accession>A0A1H6MU06</accession>
<sequence length="239" mass="25512">MKTIGLIGGMSWESTIPYYRLLNEGVKQQLGGLHSAKCILVSVDFYEIERLQHASDWDGAGVVLADAARSLEAAGADFIVLCTNTMHKVAGSIEAAVSIPLLHIADATAAAIKQAGCSRVGLLGTKFTMQQPFYRERLTELHGIEVLLPNETEQDSLHQIIYQELCLGVITSESKQAVRKMMAGLAWQGVDGIILGCTEIGLLVGKADAAVPLFDTTVIHAAAAVRLALTDNLNTGKAP</sequence>
<dbReference type="Proteomes" id="UP000199371">
    <property type="component" value="Unassembled WGS sequence"/>
</dbReference>
<dbReference type="Gene3D" id="3.40.50.1860">
    <property type="match status" value="2"/>
</dbReference>
<proteinExistence type="inferred from homology"/>
<keyword evidence="2" id="KW-0413">Isomerase</keyword>
<dbReference type="InterPro" id="IPR004380">
    <property type="entry name" value="Asp_race"/>
</dbReference>
<comment type="similarity">
    <text evidence="1">Belongs to the aspartate/glutamate racemases family.</text>
</comment>
<dbReference type="PANTHER" id="PTHR21198:SF7">
    <property type="entry name" value="ASPARTATE-GLUTAMATE RACEMASE FAMILY"/>
    <property type="match status" value="1"/>
</dbReference>
<dbReference type="InterPro" id="IPR033134">
    <property type="entry name" value="Asp/Glu_racemase_AS_2"/>
</dbReference>
<dbReference type="PROSITE" id="PS00924">
    <property type="entry name" value="ASP_GLU_RACEMASE_2"/>
    <property type="match status" value="1"/>
</dbReference>
<dbReference type="Pfam" id="PF01177">
    <property type="entry name" value="Asp_Glu_race"/>
    <property type="match status" value="1"/>
</dbReference>
<evidence type="ECO:0000256" key="2">
    <source>
        <dbReference type="ARBA" id="ARBA00023235"/>
    </source>
</evidence>
<evidence type="ECO:0000256" key="1">
    <source>
        <dbReference type="ARBA" id="ARBA00007847"/>
    </source>
</evidence>
<gene>
    <name evidence="3" type="ORF">SAMN05660691_02785</name>
</gene>
<dbReference type="OrthoDB" id="9803739at2"/>